<proteinExistence type="predicted"/>
<keyword evidence="2" id="KW-1185">Reference proteome</keyword>
<evidence type="ECO:0000313" key="2">
    <source>
        <dbReference type="Proteomes" id="UP001157440"/>
    </source>
</evidence>
<dbReference type="EMBL" id="BSPL01000010">
    <property type="protein sequence ID" value="GLS69115.1"/>
    <property type="molecule type" value="Genomic_DNA"/>
</dbReference>
<protein>
    <submittedName>
        <fullName evidence="1">Uncharacterized protein</fullName>
    </submittedName>
</protein>
<sequence length="74" mass="7520">MHALGLLTAPGGAAAASCPRGGFRWFAPGRAPHERGSLSVMALLRLVAVAGYQSRDRIAEGPGAPARDAAPPSQ</sequence>
<comment type="caution">
    <text evidence="1">The sequence shown here is derived from an EMBL/GenBank/DDBJ whole genome shotgun (WGS) entry which is preliminary data.</text>
</comment>
<organism evidence="1 2">
    <name type="scientific">Methylobacterium tardum</name>
    <dbReference type="NCBI Taxonomy" id="374432"/>
    <lineage>
        <taxon>Bacteria</taxon>
        <taxon>Pseudomonadati</taxon>
        <taxon>Pseudomonadota</taxon>
        <taxon>Alphaproteobacteria</taxon>
        <taxon>Hyphomicrobiales</taxon>
        <taxon>Methylobacteriaceae</taxon>
        <taxon>Methylobacterium</taxon>
    </lineage>
</organism>
<name>A0AA37WPK1_9HYPH</name>
<dbReference type="AlphaFoldDB" id="A0AA37WPK1"/>
<gene>
    <name evidence="1" type="ORF">GCM10007890_11270</name>
</gene>
<evidence type="ECO:0000313" key="1">
    <source>
        <dbReference type="EMBL" id="GLS69115.1"/>
    </source>
</evidence>
<accession>A0AA37WPK1</accession>
<reference evidence="2" key="1">
    <citation type="journal article" date="2019" name="Int. J. Syst. Evol. Microbiol.">
        <title>The Global Catalogue of Microorganisms (GCM) 10K type strain sequencing project: providing services to taxonomists for standard genome sequencing and annotation.</title>
        <authorList>
            <consortium name="The Broad Institute Genomics Platform"/>
            <consortium name="The Broad Institute Genome Sequencing Center for Infectious Disease"/>
            <person name="Wu L."/>
            <person name="Ma J."/>
        </authorList>
    </citation>
    <scope>NUCLEOTIDE SEQUENCE [LARGE SCALE GENOMIC DNA]</scope>
    <source>
        <strain evidence="2">NBRC 103632</strain>
    </source>
</reference>
<dbReference type="Proteomes" id="UP001157440">
    <property type="component" value="Unassembled WGS sequence"/>
</dbReference>